<dbReference type="Gene3D" id="3.80.10.10">
    <property type="entry name" value="Ribonuclease Inhibitor"/>
    <property type="match status" value="3"/>
</dbReference>
<dbReference type="PANTHER" id="PTHR48063:SF98">
    <property type="entry name" value="LRR RECEPTOR-LIKE SERINE_THREONINE-PROTEIN KINASE FLS2"/>
    <property type="match status" value="1"/>
</dbReference>
<evidence type="ECO:0000256" key="3">
    <source>
        <dbReference type="ARBA" id="ARBA00022692"/>
    </source>
</evidence>
<dbReference type="EMBL" id="BTGU01000002">
    <property type="protein sequence ID" value="GMN28479.1"/>
    <property type="molecule type" value="Genomic_DNA"/>
</dbReference>
<keyword evidence="4 10" id="KW-0732">Signal</keyword>
<dbReference type="InterPro" id="IPR001611">
    <property type="entry name" value="Leu-rich_rpt"/>
</dbReference>
<evidence type="ECO:0000256" key="1">
    <source>
        <dbReference type="ARBA" id="ARBA00004479"/>
    </source>
</evidence>
<dbReference type="PANTHER" id="PTHR48063">
    <property type="entry name" value="LRR RECEPTOR-LIKE KINASE"/>
    <property type="match status" value="1"/>
</dbReference>
<evidence type="ECO:0000256" key="9">
    <source>
        <dbReference type="ARBA" id="ARBA00023180"/>
    </source>
</evidence>
<accession>A0AA88D6D9</accession>
<dbReference type="GO" id="GO:0016020">
    <property type="term" value="C:membrane"/>
    <property type="evidence" value="ECO:0007669"/>
    <property type="project" value="UniProtKB-SubCell"/>
</dbReference>
<evidence type="ECO:0000256" key="4">
    <source>
        <dbReference type="ARBA" id="ARBA00022729"/>
    </source>
</evidence>
<proteinExistence type="predicted"/>
<dbReference type="AlphaFoldDB" id="A0AA88D6D9"/>
<dbReference type="InterPro" id="IPR013210">
    <property type="entry name" value="LRR_N_plant-typ"/>
</dbReference>
<dbReference type="Proteomes" id="UP001187192">
    <property type="component" value="Unassembled WGS sequence"/>
</dbReference>
<organism evidence="12 13">
    <name type="scientific">Ficus carica</name>
    <name type="common">Common fig</name>
    <dbReference type="NCBI Taxonomy" id="3494"/>
    <lineage>
        <taxon>Eukaryota</taxon>
        <taxon>Viridiplantae</taxon>
        <taxon>Streptophyta</taxon>
        <taxon>Embryophyta</taxon>
        <taxon>Tracheophyta</taxon>
        <taxon>Spermatophyta</taxon>
        <taxon>Magnoliopsida</taxon>
        <taxon>eudicotyledons</taxon>
        <taxon>Gunneridae</taxon>
        <taxon>Pentapetalae</taxon>
        <taxon>rosids</taxon>
        <taxon>fabids</taxon>
        <taxon>Rosales</taxon>
        <taxon>Moraceae</taxon>
        <taxon>Ficeae</taxon>
        <taxon>Ficus</taxon>
    </lineage>
</organism>
<evidence type="ECO:0000256" key="7">
    <source>
        <dbReference type="ARBA" id="ARBA00023136"/>
    </source>
</evidence>
<keyword evidence="8" id="KW-0675">Receptor</keyword>
<dbReference type="InterPro" id="IPR046956">
    <property type="entry name" value="RLP23-like"/>
</dbReference>
<feature type="chain" id="PRO_5041700559" description="Leucine-rich repeat-containing N-terminal plant-type domain-containing protein" evidence="10">
    <location>
        <begin position="26"/>
        <end position="504"/>
    </location>
</feature>
<keyword evidence="6" id="KW-1133">Transmembrane helix</keyword>
<dbReference type="Pfam" id="PF08263">
    <property type="entry name" value="LRRNT_2"/>
    <property type="match status" value="1"/>
</dbReference>
<keyword evidence="9" id="KW-0325">Glycoprotein</keyword>
<comment type="subcellular location">
    <subcellularLocation>
        <location evidence="1">Membrane</location>
        <topology evidence="1">Single-pass type I membrane protein</topology>
    </subcellularLocation>
</comment>
<name>A0AA88D6D9_FICCA</name>
<feature type="signal peptide" evidence="10">
    <location>
        <begin position="1"/>
        <end position="25"/>
    </location>
</feature>
<keyword evidence="7" id="KW-0472">Membrane</keyword>
<gene>
    <name evidence="12" type="ORF">TIFTF001_002059</name>
</gene>
<dbReference type="SUPFAM" id="SSF52047">
    <property type="entry name" value="RNI-like"/>
    <property type="match status" value="1"/>
</dbReference>
<evidence type="ECO:0000256" key="6">
    <source>
        <dbReference type="ARBA" id="ARBA00022989"/>
    </source>
</evidence>
<protein>
    <recommendedName>
        <fullName evidence="11">Leucine-rich repeat-containing N-terminal plant-type domain-containing protein</fullName>
    </recommendedName>
</protein>
<evidence type="ECO:0000313" key="12">
    <source>
        <dbReference type="EMBL" id="GMN28479.1"/>
    </source>
</evidence>
<keyword evidence="3" id="KW-0812">Transmembrane</keyword>
<evidence type="ECO:0000259" key="11">
    <source>
        <dbReference type="Pfam" id="PF08263"/>
    </source>
</evidence>
<dbReference type="InterPro" id="IPR032675">
    <property type="entry name" value="LRR_dom_sf"/>
</dbReference>
<evidence type="ECO:0000256" key="2">
    <source>
        <dbReference type="ARBA" id="ARBA00022614"/>
    </source>
</evidence>
<reference evidence="12" key="1">
    <citation type="submission" date="2023-07" db="EMBL/GenBank/DDBJ databases">
        <title>draft genome sequence of fig (Ficus carica).</title>
        <authorList>
            <person name="Takahashi T."/>
            <person name="Nishimura K."/>
        </authorList>
    </citation>
    <scope>NUCLEOTIDE SEQUENCE</scope>
</reference>
<keyword evidence="5" id="KW-0677">Repeat</keyword>
<sequence>MVLSQNQTIILFLAIYLSTKLTVSASFANGEDYEELCHEREKEALLSFKQDLIDPSNRLLSWVAKEDCCKWAGIVCNNVTGHVTELRLSNAGNHDDRTPLKGKLNPSLLSLKHLSYLDLSNNDFAGIQIPSFIGSLVGLRYLNFTETGFSGMIPHQLGNLSSLRHLGLRSLDGFIYARNLRWISGLYSLEHLDMSGVNLGEVSDWFLTFNKLSSLSELRLSFCGLDYIQRPSSVNFTSLSVLDLSFNRFEYSLLNWIFNLTSLFHLDLNRNSFIGPFPNISWSSTSLRSLDVSNNYLNSTIPDSLYGSSLENLNLGKIPSAVGNLCSLEAIFMAGVVSEVHFANLTNLNRFFASGNALILRVDQDWIPPFRLVFLELGSWKLGPLFPMWLHSQIDLISIDLSNTGISDAIPGWFWNLSSQFMKMNLSHNQLFGEIPRLLNVSRESRIYLGFNNLTGLLPRISSTITVMDLSNNFFSGELSGLLCHPIYGVQSSLNVLLLGANLL</sequence>
<dbReference type="SUPFAM" id="SSF52058">
    <property type="entry name" value="L domain-like"/>
    <property type="match status" value="1"/>
</dbReference>
<keyword evidence="13" id="KW-1185">Reference proteome</keyword>
<keyword evidence="2" id="KW-0433">Leucine-rich repeat</keyword>
<evidence type="ECO:0000256" key="8">
    <source>
        <dbReference type="ARBA" id="ARBA00023170"/>
    </source>
</evidence>
<evidence type="ECO:0000256" key="5">
    <source>
        <dbReference type="ARBA" id="ARBA00022737"/>
    </source>
</evidence>
<feature type="domain" description="Leucine-rich repeat-containing N-terminal plant-type" evidence="11">
    <location>
        <begin position="39"/>
        <end position="77"/>
    </location>
</feature>
<dbReference type="Pfam" id="PF00560">
    <property type="entry name" value="LRR_1"/>
    <property type="match status" value="4"/>
</dbReference>
<comment type="caution">
    <text evidence="12">The sequence shown here is derived from an EMBL/GenBank/DDBJ whole genome shotgun (WGS) entry which is preliminary data.</text>
</comment>
<evidence type="ECO:0000313" key="13">
    <source>
        <dbReference type="Proteomes" id="UP001187192"/>
    </source>
</evidence>
<evidence type="ECO:0000256" key="10">
    <source>
        <dbReference type="SAM" id="SignalP"/>
    </source>
</evidence>